<keyword evidence="4" id="KW-0862">Zinc</keyword>
<evidence type="ECO:0000256" key="11">
    <source>
        <dbReference type="SAM" id="MobiDB-lite"/>
    </source>
</evidence>
<dbReference type="SMART" id="SM00066">
    <property type="entry name" value="GAL4"/>
    <property type="match status" value="1"/>
</dbReference>
<evidence type="ECO:0000256" key="3">
    <source>
        <dbReference type="ARBA" id="ARBA00022771"/>
    </source>
</evidence>
<feature type="domain" description="C2H2-type" evidence="14">
    <location>
        <begin position="32"/>
        <end position="59"/>
    </location>
</feature>
<dbReference type="EMBL" id="NESQ01000071">
    <property type="protein sequence ID" value="PUU80175.1"/>
    <property type="molecule type" value="Genomic_DNA"/>
</dbReference>
<feature type="compositionally biased region" description="Polar residues" evidence="11">
    <location>
        <begin position="301"/>
        <end position="312"/>
    </location>
</feature>
<protein>
    <recommendedName>
        <fullName evidence="9">pH-response transcription factor pacC/RIM101</fullName>
    </recommendedName>
</protein>
<feature type="region of interest" description="Disordered" evidence="11">
    <location>
        <begin position="112"/>
        <end position="175"/>
    </location>
</feature>
<keyword evidence="12" id="KW-0812">Transmembrane</keyword>
<dbReference type="SMART" id="SM00355">
    <property type="entry name" value="ZnF_C2H2"/>
    <property type="match status" value="2"/>
</dbReference>
<evidence type="ECO:0000256" key="8">
    <source>
        <dbReference type="ARBA" id="ARBA00038089"/>
    </source>
</evidence>
<dbReference type="PROSITE" id="PS50157">
    <property type="entry name" value="ZINC_FINGER_C2H2_2"/>
    <property type="match status" value="2"/>
</dbReference>
<keyword evidence="5" id="KW-0805">Transcription regulation</keyword>
<accession>A0A2T6ZXL9</accession>
<evidence type="ECO:0000256" key="10">
    <source>
        <dbReference type="PROSITE-ProRule" id="PRU00042"/>
    </source>
</evidence>
<organism evidence="15 16">
    <name type="scientific">Tuber borchii</name>
    <name type="common">White truffle</name>
    <dbReference type="NCBI Taxonomy" id="42251"/>
    <lineage>
        <taxon>Eukaryota</taxon>
        <taxon>Fungi</taxon>
        <taxon>Dikarya</taxon>
        <taxon>Ascomycota</taxon>
        <taxon>Pezizomycotina</taxon>
        <taxon>Pezizomycetes</taxon>
        <taxon>Pezizales</taxon>
        <taxon>Tuberaceae</taxon>
        <taxon>Tuber</taxon>
    </lineage>
</organism>
<dbReference type="PROSITE" id="PS00463">
    <property type="entry name" value="ZN2_CY6_FUNGAL_1"/>
    <property type="match status" value="1"/>
</dbReference>
<dbReference type="Proteomes" id="UP000244722">
    <property type="component" value="Unassembled WGS sequence"/>
</dbReference>
<name>A0A2T6ZXL9_TUBBO</name>
<dbReference type="SUPFAM" id="SSF57667">
    <property type="entry name" value="beta-beta-alpha zinc fingers"/>
    <property type="match status" value="1"/>
</dbReference>
<keyword evidence="3 10" id="KW-0863">Zinc-finger</keyword>
<dbReference type="GO" id="GO:0000981">
    <property type="term" value="F:DNA-binding transcription factor activity, RNA polymerase II-specific"/>
    <property type="evidence" value="ECO:0007669"/>
    <property type="project" value="InterPro"/>
</dbReference>
<dbReference type="GO" id="GO:0005634">
    <property type="term" value="C:nucleus"/>
    <property type="evidence" value="ECO:0007669"/>
    <property type="project" value="UniProtKB-ARBA"/>
</dbReference>
<keyword evidence="7" id="KW-0539">Nucleus</keyword>
<dbReference type="Gene3D" id="4.10.240.10">
    <property type="entry name" value="Zn(2)-C6 fungal-type DNA-binding domain"/>
    <property type="match status" value="1"/>
</dbReference>
<evidence type="ECO:0000313" key="16">
    <source>
        <dbReference type="Proteomes" id="UP000244722"/>
    </source>
</evidence>
<feature type="transmembrane region" description="Helical" evidence="12">
    <location>
        <begin position="820"/>
        <end position="841"/>
    </location>
</feature>
<keyword evidence="12" id="KW-0472">Membrane</keyword>
<evidence type="ECO:0000256" key="7">
    <source>
        <dbReference type="ARBA" id="ARBA00023242"/>
    </source>
</evidence>
<evidence type="ECO:0000256" key="6">
    <source>
        <dbReference type="ARBA" id="ARBA00023163"/>
    </source>
</evidence>
<feature type="compositionally biased region" description="Polar residues" evidence="11">
    <location>
        <begin position="144"/>
        <end position="155"/>
    </location>
</feature>
<keyword evidence="12" id="KW-1133">Transmembrane helix</keyword>
<dbReference type="OrthoDB" id="40579at2759"/>
<gene>
    <name evidence="15" type="ORF">B9Z19DRAFT_1079945</name>
</gene>
<keyword evidence="1" id="KW-0479">Metal-binding</keyword>
<keyword evidence="16" id="KW-1185">Reference proteome</keyword>
<evidence type="ECO:0000259" key="14">
    <source>
        <dbReference type="PROSITE" id="PS50157"/>
    </source>
</evidence>
<feature type="compositionally biased region" description="Polar residues" evidence="11">
    <location>
        <begin position="112"/>
        <end position="124"/>
    </location>
</feature>
<dbReference type="InterPro" id="IPR001138">
    <property type="entry name" value="Zn2Cys6_DnaBD"/>
</dbReference>
<dbReference type="GO" id="GO:0006351">
    <property type="term" value="P:DNA-templated transcription"/>
    <property type="evidence" value="ECO:0007669"/>
    <property type="project" value="InterPro"/>
</dbReference>
<keyword evidence="6" id="KW-0804">Transcription</keyword>
<dbReference type="SUPFAM" id="SSF57701">
    <property type="entry name" value="Zn2/Cys6 DNA-binding domain"/>
    <property type="match status" value="1"/>
</dbReference>
<evidence type="ECO:0000313" key="15">
    <source>
        <dbReference type="EMBL" id="PUU80175.1"/>
    </source>
</evidence>
<dbReference type="Pfam" id="PF04082">
    <property type="entry name" value="Fungal_trans"/>
    <property type="match status" value="1"/>
</dbReference>
<evidence type="ECO:0000259" key="13">
    <source>
        <dbReference type="PROSITE" id="PS50048"/>
    </source>
</evidence>
<dbReference type="GO" id="GO:0008270">
    <property type="term" value="F:zinc ion binding"/>
    <property type="evidence" value="ECO:0007669"/>
    <property type="project" value="UniProtKB-KW"/>
</dbReference>
<dbReference type="CDD" id="cd12148">
    <property type="entry name" value="fungal_TF_MHR"/>
    <property type="match status" value="1"/>
</dbReference>
<evidence type="ECO:0000256" key="5">
    <source>
        <dbReference type="ARBA" id="ARBA00023015"/>
    </source>
</evidence>
<evidence type="ECO:0000256" key="9">
    <source>
        <dbReference type="ARBA" id="ARBA00039490"/>
    </source>
</evidence>
<dbReference type="GO" id="GO:0003677">
    <property type="term" value="F:DNA binding"/>
    <property type="evidence" value="ECO:0007669"/>
    <property type="project" value="InterPro"/>
</dbReference>
<dbReference type="PROSITE" id="PS50048">
    <property type="entry name" value="ZN2_CY6_FUNGAL_2"/>
    <property type="match status" value="1"/>
</dbReference>
<dbReference type="InterPro" id="IPR036864">
    <property type="entry name" value="Zn2-C6_fun-type_DNA-bd_sf"/>
</dbReference>
<comment type="caution">
    <text evidence="15">The sequence shown here is derived from an EMBL/GenBank/DDBJ whole genome shotgun (WGS) entry which is preliminary data.</text>
</comment>
<feature type="compositionally biased region" description="Polar residues" evidence="11">
    <location>
        <begin position="163"/>
        <end position="174"/>
    </location>
</feature>
<dbReference type="PANTHER" id="PTHR47660:SF2">
    <property type="entry name" value="TRANSCRIPTION FACTOR WITH C2H2 AND ZN(2)-CYS(6) DNA BINDING DOMAIN (EUROFUNG)"/>
    <property type="match status" value="1"/>
</dbReference>
<dbReference type="Gene3D" id="3.30.160.60">
    <property type="entry name" value="Classic Zinc Finger"/>
    <property type="match status" value="2"/>
</dbReference>
<feature type="domain" description="C2H2-type" evidence="14">
    <location>
        <begin position="4"/>
        <end position="31"/>
    </location>
</feature>
<evidence type="ECO:0000256" key="12">
    <source>
        <dbReference type="SAM" id="Phobius"/>
    </source>
</evidence>
<evidence type="ECO:0000256" key="2">
    <source>
        <dbReference type="ARBA" id="ARBA00022737"/>
    </source>
</evidence>
<dbReference type="InterPro" id="IPR036236">
    <property type="entry name" value="Znf_C2H2_sf"/>
</dbReference>
<dbReference type="PANTHER" id="PTHR47660">
    <property type="entry name" value="TRANSCRIPTION FACTOR WITH C2H2 AND ZN(2)-CYS(6) DNA BINDING DOMAIN (EUROFUNG)-RELATED-RELATED"/>
    <property type="match status" value="1"/>
</dbReference>
<reference evidence="15 16" key="1">
    <citation type="submission" date="2017-04" db="EMBL/GenBank/DDBJ databases">
        <title>Draft genome sequence of Tuber borchii Vittad., a whitish edible truffle.</title>
        <authorList>
            <consortium name="DOE Joint Genome Institute"/>
            <person name="Murat C."/>
            <person name="Kuo A."/>
            <person name="Barry K.W."/>
            <person name="Clum A."/>
            <person name="Dockter R.B."/>
            <person name="Fauchery L."/>
            <person name="Iotti M."/>
            <person name="Kohler A."/>
            <person name="Labutti K."/>
            <person name="Lindquist E.A."/>
            <person name="Lipzen A."/>
            <person name="Ohm R.A."/>
            <person name="Wang M."/>
            <person name="Grigoriev I.V."/>
            <person name="Zambonelli A."/>
            <person name="Martin F.M."/>
        </authorList>
    </citation>
    <scope>NUCLEOTIDE SEQUENCE [LARGE SCALE GENOMIC DNA]</scope>
    <source>
        <strain evidence="15 16">Tbo3840</strain>
    </source>
</reference>
<keyword evidence="2" id="KW-0677">Repeat</keyword>
<evidence type="ECO:0000256" key="1">
    <source>
        <dbReference type="ARBA" id="ARBA00022723"/>
    </source>
</evidence>
<feature type="domain" description="Zn(2)-C6 fungal-type" evidence="13">
    <location>
        <begin position="76"/>
        <end position="105"/>
    </location>
</feature>
<sequence>MGGYVCEICQDTFTRQEHLERHTMSHLNKRPFKCHTCMKSFSRRDLLTRHERNHLDPSRPDTLASRRPIAPRSLAACKNCAASKQKCSGKQTCDRCLRKGIECKFSVGNTSRGSRVQKNYNQGTRRGAGTDEGMTEGEGSSETQDLLQPDGSQSPPHMVDTSAEPSTFFPTSNVDPALGGTGNMFASNESPPMHDFYQGMSATDLDVFLLNIFDRESHPLQMDSFGNSNFPSMIFNVAPHFETDADCPNSVQPGLDLNSEQMEPKESQQTPSEQVPDEGFVNKGKIPEHPRPQAPPVHDTCQASSTEETLGTHSRAFEESSITWRNPTSSDTNADLIYVRAQPDAQLPRKHIRLPIRSQRSTRDAILELPSLAITSETRDKIVIMLTKAHSGDQDLASLPDKEFLEDALECYFKYFHPQYPLLHRGTFNPNTALILLTAVMVAVGAIWSSGLAGDEEKHKMSAEEARSIKGIGYAILECVRRSLGHWYESDNSRIRDYEGHQASLITYIGQSWAGAKRKMELAEAFAGNLTAMIRRAEAFRFCTYRSLEDILNERTASVASTWMKWSVNEQRKRLVYCTQIWDSQISALLHIPHFVAFSELSLPLPQSDTLWNAPTAEAWFSLAKQELKYNSASLNLRFDQSFCTFAGRFIHDCSLGVLSHNWISSSQLLKGALLAVVHSLVFEQRQMQDLYEFREYDASSIQTPLRTAVGAVFPSVEVRKLELQRILQNCEEALHAELGPISDHRDNNVSAIFVHYNALALFCSLQGILMLAGREDASSAKRALPMLQKWAGQEDARLAVWHCGQIFTLARKCVAEKRVVHYLPLVLFHAGLVLWAYGILQAVMRIHRQSSESLTPAPAPIQPLDVLVHVDQPWSDVMANFFQGKQGIPVLTIAGRFIPLEKPKEVMALCGDIIKDVDAGGSLARDLIRLVSVLGASGRNLIENLGQFPGIFEVRA</sequence>
<comment type="similarity">
    <text evidence="8">Belongs to the pacC/RIM101 family.</text>
</comment>
<dbReference type="STRING" id="42251.A0A2T6ZXL9"/>
<dbReference type="AlphaFoldDB" id="A0A2T6ZXL9"/>
<dbReference type="InterPro" id="IPR007219">
    <property type="entry name" value="XnlR_reg_dom"/>
</dbReference>
<proteinExistence type="inferred from homology"/>
<dbReference type="InterPro" id="IPR013087">
    <property type="entry name" value="Znf_C2H2_type"/>
</dbReference>
<feature type="region of interest" description="Disordered" evidence="11">
    <location>
        <begin position="245"/>
        <end position="328"/>
    </location>
</feature>
<dbReference type="PROSITE" id="PS00028">
    <property type="entry name" value="ZINC_FINGER_C2H2_1"/>
    <property type="match status" value="2"/>
</dbReference>
<dbReference type="FunFam" id="3.30.160.60:FF:000340">
    <property type="entry name" value="zinc finger protein 473 isoform X1"/>
    <property type="match status" value="1"/>
</dbReference>
<evidence type="ECO:0000256" key="4">
    <source>
        <dbReference type="ARBA" id="ARBA00022833"/>
    </source>
</evidence>